<evidence type="ECO:0000313" key="1">
    <source>
        <dbReference type="EMBL" id="KIK97171.1"/>
    </source>
</evidence>
<organism evidence="1 2">
    <name type="scientific">Paxillus rubicundulus Ve08.2h10</name>
    <dbReference type="NCBI Taxonomy" id="930991"/>
    <lineage>
        <taxon>Eukaryota</taxon>
        <taxon>Fungi</taxon>
        <taxon>Dikarya</taxon>
        <taxon>Basidiomycota</taxon>
        <taxon>Agaricomycotina</taxon>
        <taxon>Agaricomycetes</taxon>
        <taxon>Agaricomycetidae</taxon>
        <taxon>Boletales</taxon>
        <taxon>Paxilineae</taxon>
        <taxon>Paxillaceae</taxon>
        <taxon>Paxillus</taxon>
    </lineage>
</organism>
<proteinExistence type="predicted"/>
<dbReference type="HOGENOM" id="CLU_2904826_0_0_1"/>
<reference evidence="1 2" key="1">
    <citation type="submission" date="2014-04" db="EMBL/GenBank/DDBJ databases">
        <authorList>
            <consortium name="DOE Joint Genome Institute"/>
            <person name="Kuo A."/>
            <person name="Kohler A."/>
            <person name="Jargeat P."/>
            <person name="Nagy L.G."/>
            <person name="Floudas D."/>
            <person name="Copeland A."/>
            <person name="Barry K.W."/>
            <person name="Cichocki N."/>
            <person name="Veneault-Fourrey C."/>
            <person name="LaButti K."/>
            <person name="Lindquist E.A."/>
            <person name="Lipzen A."/>
            <person name="Lundell T."/>
            <person name="Morin E."/>
            <person name="Murat C."/>
            <person name="Sun H."/>
            <person name="Tunlid A."/>
            <person name="Henrissat B."/>
            <person name="Grigoriev I.V."/>
            <person name="Hibbett D.S."/>
            <person name="Martin F."/>
            <person name="Nordberg H.P."/>
            <person name="Cantor M.N."/>
            <person name="Hua S.X."/>
        </authorList>
    </citation>
    <scope>NUCLEOTIDE SEQUENCE [LARGE SCALE GENOMIC DNA]</scope>
    <source>
        <strain evidence="1 2">Ve08.2h10</strain>
    </source>
</reference>
<keyword evidence="2" id="KW-1185">Reference proteome</keyword>
<dbReference type="Proteomes" id="UP000054538">
    <property type="component" value="Unassembled WGS sequence"/>
</dbReference>
<gene>
    <name evidence="1" type="ORF">PAXRUDRAFT_825215</name>
</gene>
<dbReference type="InParanoid" id="A0A0D0E0V5"/>
<protein>
    <submittedName>
        <fullName evidence="1">Uncharacterized protein</fullName>
    </submittedName>
</protein>
<name>A0A0D0E0V5_9AGAM</name>
<sequence>MGNTLPPTNGTAAIAFEVSTWRCIQRELRSVDMNGCQSEGRTTYTAGKSCDPVWLAWIYRTP</sequence>
<evidence type="ECO:0000313" key="2">
    <source>
        <dbReference type="Proteomes" id="UP000054538"/>
    </source>
</evidence>
<accession>A0A0D0E0V5</accession>
<reference evidence="2" key="2">
    <citation type="submission" date="2015-01" db="EMBL/GenBank/DDBJ databases">
        <title>Evolutionary Origins and Diversification of the Mycorrhizal Mutualists.</title>
        <authorList>
            <consortium name="DOE Joint Genome Institute"/>
            <consortium name="Mycorrhizal Genomics Consortium"/>
            <person name="Kohler A."/>
            <person name="Kuo A."/>
            <person name="Nagy L.G."/>
            <person name="Floudas D."/>
            <person name="Copeland A."/>
            <person name="Barry K.W."/>
            <person name="Cichocki N."/>
            <person name="Veneault-Fourrey C."/>
            <person name="LaButti K."/>
            <person name="Lindquist E.A."/>
            <person name="Lipzen A."/>
            <person name="Lundell T."/>
            <person name="Morin E."/>
            <person name="Murat C."/>
            <person name="Riley R."/>
            <person name="Ohm R."/>
            <person name="Sun H."/>
            <person name="Tunlid A."/>
            <person name="Henrissat B."/>
            <person name="Grigoriev I.V."/>
            <person name="Hibbett D.S."/>
            <person name="Martin F."/>
        </authorList>
    </citation>
    <scope>NUCLEOTIDE SEQUENCE [LARGE SCALE GENOMIC DNA]</scope>
    <source>
        <strain evidence="2">Ve08.2h10</strain>
    </source>
</reference>
<dbReference type="EMBL" id="KN824949">
    <property type="protein sequence ID" value="KIK97171.1"/>
    <property type="molecule type" value="Genomic_DNA"/>
</dbReference>
<dbReference type="AlphaFoldDB" id="A0A0D0E0V5"/>